<keyword evidence="3" id="KW-0645">Protease</keyword>
<comment type="cofactor">
    <cofactor evidence="3">
        <name>Zn(2+)</name>
        <dbReference type="ChEBI" id="CHEBI:29105"/>
    </cofactor>
    <text evidence="3">Binds 1 zinc ion per subunit.</text>
</comment>
<dbReference type="WBParaSite" id="PTRK_0001770300.1">
    <property type="protein sequence ID" value="PTRK_0001770300.1"/>
    <property type="gene ID" value="PTRK_0001770300"/>
</dbReference>
<dbReference type="InterPro" id="IPR001506">
    <property type="entry name" value="Peptidase_M12A"/>
</dbReference>
<proteinExistence type="predicted"/>
<dbReference type="AlphaFoldDB" id="A0A0N5A6T4"/>
<sequence length="378" mass="43959">MIFILSFLIFLFLIQTYGGIITDPSRKWSRPIMIYVDQEANTTEFEEARLYINTATCVYLKLVDSYESISNKNGIYVNFNNEDVCGVDNIGKKNYETPNKIWISRHCAHNFRKILSLLYLTIGVTPEYDRFDRDDYVHINKDNVKENFYDTFFKKYDTEDIKTYGTMYDYGSLVHDSSRAFSIRRKETIKVIGNYTEHYKKMIGQRYVTSFNERKLVNLYYCSHMCNGEVTYDCQRSGYQRPQDCFACICPYPFYGRTCTEIRKSDPKCGSQTTINANTNIQLLTFNGNIDCYFTIQAPEGKRNEITVMSLELRDYSICVRGENNVEIKYKADLGAMGLCLCGSITQSFKIVSDNRFVFVFYRSTQSNGSFKFGVKAL</sequence>
<protein>
    <recommendedName>
        <fullName evidence="3">Metalloendopeptidase</fullName>
        <ecNumber evidence="3">3.4.24.-</ecNumber>
    </recommendedName>
</protein>
<dbReference type="SUPFAM" id="SSF55486">
    <property type="entry name" value="Metalloproteases ('zincins'), catalytic domain"/>
    <property type="match status" value="1"/>
</dbReference>
<keyword evidence="1" id="KW-0245">EGF-like domain</keyword>
<feature type="disulfide bond" evidence="2">
    <location>
        <begin position="85"/>
        <end position="107"/>
    </location>
</feature>
<dbReference type="Gene3D" id="3.40.390.10">
    <property type="entry name" value="Collagenase (Catalytic Domain)"/>
    <property type="match status" value="1"/>
</dbReference>
<dbReference type="GO" id="GO:0006508">
    <property type="term" value="P:proteolysis"/>
    <property type="evidence" value="ECO:0007669"/>
    <property type="project" value="UniProtKB-KW"/>
</dbReference>
<dbReference type="InterPro" id="IPR024079">
    <property type="entry name" value="MetalloPept_cat_dom_sf"/>
</dbReference>
<evidence type="ECO:0000259" key="4">
    <source>
        <dbReference type="PROSITE" id="PS51864"/>
    </source>
</evidence>
<dbReference type="Proteomes" id="UP000038045">
    <property type="component" value="Unplaced"/>
</dbReference>
<comment type="caution">
    <text evidence="2">Lacks conserved residue(s) required for the propagation of feature annotation.</text>
</comment>
<dbReference type="GO" id="GO:0004222">
    <property type="term" value="F:metalloendopeptidase activity"/>
    <property type="evidence" value="ECO:0007669"/>
    <property type="project" value="UniProtKB-UniRule"/>
</dbReference>
<evidence type="ECO:0000256" key="3">
    <source>
        <dbReference type="RuleBase" id="RU361183"/>
    </source>
</evidence>
<evidence type="ECO:0000313" key="5">
    <source>
        <dbReference type="Proteomes" id="UP000038045"/>
    </source>
</evidence>
<evidence type="ECO:0000256" key="1">
    <source>
        <dbReference type="ARBA" id="ARBA00022536"/>
    </source>
</evidence>
<evidence type="ECO:0000313" key="6">
    <source>
        <dbReference type="WBParaSite" id="PTRK_0001770300.1"/>
    </source>
</evidence>
<feature type="domain" description="Peptidase M12A" evidence="4">
    <location>
        <begin position="15"/>
        <end position="223"/>
    </location>
</feature>
<dbReference type="PANTHER" id="PTHR10127:SF802">
    <property type="entry name" value="ZINC METALLOPROTEINASE NAS-10"/>
    <property type="match status" value="1"/>
</dbReference>
<dbReference type="SUPFAM" id="SSF49854">
    <property type="entry name" value="Spermadhesin, CUB domain"/>
    <property type="match status" value="1"/>
</dbReference>
<dbReference type="PANTHER" id="PTHR10127">
    <property type="entry name" value="DISCOIDIN, CUB, EGF, LAMININ , AND ZINC METALLOPROTEASE DOMAIN CONTAINING"/>
    <property type="match status" value="1"/>
</dbReference>
<keyword evidence="3" id="KW-0482">Metalloprotease</keyword>
<dbReference type="EC" id="3.4.24.-" evidence="3"/>
<dbReference type="GO" id="GO:0046872">
    <property type="term" value="F:metal ion binding"/>
    <property type="evidence" value="ECO:0007669"/>
    <property type="project" value="UniProtKB-KW"/>
</dbReference>
<dbReference type="Gene3D" id="2.60.120.290">
    <property type="entry name" value="Spermadhesin, CUB domain"/>
    <property type="match status" value="1"/>
</dbReference>
<feature type="signal peptide" evidence="3">
    <location>
        <begin position="1"/>
        <end position="18"/>
    </location>
</feature>
<dbReference type="Pfam" id="PF01400">
    <property type="entry name" value="Astacin"/>
    <property type="match status" value="1"/>
</dbReference>
<keyword evidence="3" id="KW-0862">Zinc</keyword>
<evidence type="ECO:0000256" key="2">
    <source>
        <dbReference type="PROSITE-ProRule" id="PRU01211"/>
    </source>
</evidence>
<feature type="chain" id="PRO_5005733349" description="Metalloendopeptidase" evidence="3">
    <location>
        <begin position="19"/>
        <end position="378"/>
    </location>
</feature>
<dbReference type="PROSITE" id="PS51864">
    <property type="entry name" value="ASTACIN"/>
    <property type="match status" value="1"/>
</dbReference>
<keyword evidence="3" id="KW-0479">Metal-binding</keyword>
<keyword evidence="2" id="KW-1015">Disulfide bond</keyword>
<keyword evidence="5" id="KW-1185">Reference proteome</keyword>
<organism evidence="5 6">
    <name type="scientific">Parastrongyloides trichosuri</name>
    <name type="common">Possum-specific nematode worm</name>
    <dbReference type="NCBI Taxonomy" id="131310"/>
    <lineage>
        <taxon>Eukaryota</taxon>
        <taxon>Metazoa</taxon>
        <taxon>Ecdysozoa</taxon>
        <taxon>Nematoda</taxon>
        <taxon>Chromadorea</taxon>
        <taxon>Rhabditida</taxon>
        <taxon>Tylenchina</taxon>
        <taxon>Panagrolaimomorpha</taxon>
        <taxon>Strongyloidoidea</taxon>
        <taxon>Strongyloididae</taxon>
        <taxon>Parastrongyloides</taxon>
    </lineage>
</organism>
<dbReference type="PRINTS" id="PR00480">
    <property type="entry name" value="ASTACIN"/>
</dbReference>
<keyword evidence="3" id="KW-0378">Hydrolase</keyword>
<reference evidence="6" key="1">
    <citation type="submission" date="2017-02" db="UniProtKB">
        <authorList>
            <consortium name="WormBaseParasite"/>
        </authorList>
    </citation>
    <scope>IDENTIFICATION</scope>
</reference>
<keyword evidence="3" id="KW-0732">Signal</keyword>
<accession>A0A0N5A6T4</accession>
<dbReference type="InterPro" id="IPR035914">
    <property type="entry name" value="Sperma_CUB_dom_sf"/>
</dbReference>
<name>A0A0N5A6T4_PARTI</name>